<dbReference type="InterPro" id="IPR050181">
    <property type="entry name" value="Cold_shock_domain"/>
</dbReference>
<dbReference type="EMBL" id="SOKJ01000028">
    <property type="protein sequence ID" value="TET13107.1"/>
    <property type="molecule type" value="Genomic_DNA"/>
</dbReference>
<dbReference type="InterPro" id="IPR012340">
    <property type="entry name" value="NA-bd_OB-fold"/>
</dbReference>
<dbReference type="PROSITE" id="PS00352">
    <property type="entry name" value="CSD_1"/>
    <property type="match status" value="1"/>
</dbReference>
<dbReference type="InterPro" id="IPR002059">
    <property type="entry name" value="CSP_DNA-bd"/>
</dbReference>
<feature type="region of interest" description="Disordered" evidence="4">
    <location>
        <begin position="45"/>
        <end position="65"/>
    </location>
</feature>
<comment type="subcellular location">
    <subcellularLocation>
        <location evidence="1 3">Cytoplasm</location>
    </subcellularLocation>
</comment>
<protein>
    <submittedName>
        <fullName evidence="6">Cold shock domain-containing protein</fullName>
    </submittedName>
</protein>
<keyword evidence="2" id="KW-0963">Cytoplasm</keyword>
<name>A0A523S551_UNCAE</name>
<accession>A0A523S551</accession>
<evidence type="ECO:0000313" key="6">
    <source>
        <dbReference type="EMBL" id="TET13107.1"/>
    </source>
</evidence>
<evidence type="ECO:0000256" key="3">
    <source>
        <dbReference type="RuleBase" id="RU000408"/>
    </source>
</evidence>
<evidence type="ECO:0000256" key="2">
    <source>
        <dbReference type="ARBA" id="ARBA00022490"/>
    </source>
</evidence>
<dbReference type="GO" id="GO:0003676">
    <property type="term" value="F:nucleic acid binding"/>
    <property type="evidence" value="ECO:0007669"/>
    <property type="project" value="InterPro"/>
</dbReference>
<dbReference type="Pfam" id="PF00313">
    <property type="entry name" value="CSD"/>
    <property type="match status" value="1"/>
</dbReference>
<dbReference type="InterPro" id="IPR011129">
    <property type="entry name" value="CSD"/>
</dbReference>
<dbReference type="PROSITE" id="PS51857">
    <property type="entry name" value="CSD_2"/>
    <property type="match status" value="1"/>
</dbReference>
<evidence type="ECO:0000256" key="1">
    <source>
        <dbReference type="ARBA" id="ARBA00004496"/>
    </source>
</evidence>
<dbReference type="InterPro" id="IPR012156">
    <property type="entry name" value="Cold_shock_CspA"/>
</dbReference>
<evidence type="ECO:0000313" key="7">
    <source>
        <dbReference type="Proteomes" id="UP000316360"/>
    </source>
</evidence>
<dbReference type="PRINTS" id="PR00050">
    <property type="entry name" value="COLDSHOCK"/>
</dbReference>
<dbReference type="PIRSF" id="PIRSF002599">
    <property type="entry name" value="Cold_shock_A"/>
    <property type="match status" value="1"/>
</dbReference>
<feature type="domain" description="CSD" evidence="5">
    <location>
        <begin position="1"/>
        <end position="64"/>
    </location>
</feature>
<dbReference type="Gene3D" id="2.40.50.140">
    <property type="entry name" value="Nucleic acid-binding proteins"/>
    <property type="match status" value="1"/>
</dbReference>
<dbReference type="AlphaFoldDB" id="A0A523S551"/>
<gene>
    <name evidence="6" type="ORF">E3J84_00480</name>
</gene>
<dbReference type="GO" id="GO:0005737">
    <property type="term" value="C:cytoplasm"/>
    <property type="evidence" value="ECO:0007669"/>
    <property type="project" value="UniProtKB-SubCell"/>
</dbReference>
<dbReference type="PANTHER" id="PTHR11544">
    <property type="entry name" value="COLD SHOCK DOMAIN CONTAINING PROTEINS"/>
    <property type="match status" value="1"/>
</dbReference>
<proteinExistence type="predicted"/>
<sequence>MKGKIKRLIKERGFGFITTEDGKEVFFHRSALEGENFDALEEDASVEFDLEEGPKGPRATNVKTS</sequence>
<dbReference type="Proteomes" id="UP000316360">
    <property type="component" value="Unassembled WGS sequence"/>
</dbReference>
<evidence type="ECO:0000259" key="5">
    <source>
        <dbReference type="PROSITE" id="PS51857"/>
    </source>
</evidence>
<dbReference type="InterPro" id="IPR019844">
    <property type="entry name" value="CSD_CS"/>
</dbReference>
<reference evidence="6 7" key="1">
    <citation type="submission" date="2019-03" db="EMBL/GenBank/DDBJ databases">
        <title>Metabolic potential of uncultured bacteria and archaea associated with petroleum seepage in deep-sea sediments.</title>
        <authorList>
            <person name="Dong X."/>
            <person name="Hubert C."/>
        </authorList>
    </citation>
    <scope>NUCLEOTIDE SEQUENCE [LARGE SCALE GENOMIC DNA]</scope>
    <source>
        <strain evidence="6">E44_bin7</strain>
    </source>
</reference>
<dbReference type="SUPFAM" id="SSF50249">
    <property type="entry name" value="Nucleic acid-binding proteins"/>
    <property type="match status" value="1"/>
</dbReference>
<organism evidence="6 7">
    <name type="scientific">Aerophobetes bacterium</name>
    <dbReference type="NCBI Taxonomy" id="2030807"/>
    <lineage>
        <taxon>Bacteria</taxon>
        <taxon>Candidatus Aerophobota</taxon>
    </lineage>
</organism>
<dbReference type="SMART" id="SM00357">
    <property type="entry name" value="CSP"/>
    <property type="match status" value="1"/>
</dbReference>
<evidence type="ECO:0000256" key="4">
    <source>
        <dbReference type="SAM" id="MobiDB-lite"/>
    </source>
</evidence>
<comment type="caution">
    <text evidence="6">The sequence shown here is derived from an EMBL/GenBank/DDBJ whole genome shotgun (WGS) entry which is preliminary data.</text>
</comment>